<gene>
    <name evidence="2" type="ORF">TVAG_118470</name>
</gene>
<dbReference type="RefSeq" id="XP_001322418.1">
    <property type="nucleotide sequence ID" value="XM_001322383.1"/>
</dbReference>
<reference evidence="2" key="2">
    <citation type="journal article" date="2007" name="Science">
        <title>Draft genome sequence of the sexually transmitted pathogen Trichomonas vaginalis.</title>
        <authorList>
            <person name="Carlton J.M."/>
            <person name="Hirt R.P."/>
            <person name="Silva J.C."/>
            <person name="Delcher A.L."/>
            <person name="Schatz M."/>
            <person name="Zhao Q."/>
            <person name="Wortman J.R."/>
            <person name="Bidwell S.L."/>
            <person name="Alsmark U.C.M."/>
            <person name="Besteiro S."/>
            <person name="Sicheritz-Ponten T."/>
            <person name="Noel C.J."/>
            <person name="Dacks J.B."/>
            <person name="Foster P.G."/>
            <person name="Simillion C."/>
            <person name="Van de Peer Y."/>
            <person name="Miranda-Saavedra D."/>
            <person name="Barton G.J."/>
            <person name="Westrop G.D."/>
            <person name="Mueller S."/>
            <person name="Dessi D."/>
            <person name="Fiori P.L."/>
            <person name="Ren Q."/>
            <person name="Paulsen I."/>
            <person name="Zhang H."/>
            <person name="Bastida-Corcuera F.D."/>
            <person name="Simoes-Barbosa A."/>
            <person name="Brown M.T."/>
            <person name="Hayes R.D."/>
            <person name="Mukherjee M."/>
            <person name="Okumura C.Y."/>
            <person name="Schneider R."/>
            <person name="Smith A.J."/>
            <person name="Vanacova S."/>
            <person name="Villalvazo M."/>
            <person name="Haas B.J."/>
            <person name="Pertea M."/>
            <person name="Feldblyum T.V."/>
            <person name="Utterback T.R."/>
            <person name="Shu C.L."/>
            <person name="Osoegawa K."/>
            <person name="de Jong P.J."/>
            <person name="Hrdy I."/>
            <person name="Horvathova L."/>
            <person name="Zubacova Z."/>
            <person name="Dolezal P."/>
            <person name="Malik S.B."/>
            <person name="Logsdon J.M. Jr."/>
            <person name="Henze K."/>
            <person name="Gupta A."/>
            <person name="Wang C.C."/>
            <person name="Dunne R.L."/>
            <person name="Upcroft J.A."/>
            <person name="Upcroft P."/>
            <person name="White O."/>
            <person name="Salzberg S.L."/>
            <person name="Tang P."/>
            <person name="Chiu C.-H."/>
            <person name="Lee Y.-S."/>
            <person name="Embley T.M."/>
            <person name="Coombs G.H."/>
            <person name="Mottram J.C."/>
            <person name="Tachezy J."/>
            <person name="Fraser-Liggett C.M."/>
            <person name="Johnson P.J."/>
        </authorList>
    </citation>
    <scope>NUCLEOTIDE SEQUENCE [LARGE SCALE GENOMIC DNA]</scope>
    <source>
        <strain evidence="2">G3</strain>
    </source>
</reference>
<dbReference type="SUPFAM" id="SSF81901">
    <property type="entry name" value="HCP-like"/>
    <property type="match status" value="1"/>
</dbReference>
<feature type="transmembrane region" description="Helical" evidence="1">
    <location>
        <begin position="317"/>
        <end position="337"/>
    </location>
</feature>
<dbReference type="Gene3D" id="1.25.40.10">
    <property type="entry name" value="Tetratricopeptide repeat domain"/>
    <property type="match status" value="1"/>
</dbReference>
<evidence type="ECO:0000313" key="2">
    <source>
        <dbReference type="EMBL" id="EAY10195.1"/>
    </source>
</evidence>
<dbReference type="InterPro" id="IPR008978">
    <property type="entry name" value="HSP20-like_chaperone"/>
</dbReference>
<dbReference type="OrthoDB" id="2384430at2759"/>
<dbReference type="SMR" id="A2EAV0"/>
<dbReference type="KEGG" id="tva:4768128"/>
<dbReference type="EMBL" id="DS113342">
    <property type="protein sequence ID" value="EAY10195.1"/>
    <property type="molecule type" value="Genomic_DNA"/>
</dbReference>
<dbReference type="VEuPathDB" id="TrichDB:TVAG_118470"/>
<protein>
    <recommendedName>
        <fullName evidence="4">CS domain-containing protein</fullName>
    </recommendedName>
</protein>
<dbReference type="PANTHER" id="PTHR43628">
    <property type="entry name" value="ACTIVATOR OF C KINASE PROTEIN 1-RELATED"/>
    <property type="match status" value="1"/>
</dbReference>
<keyword evidence="3" id="KW-1185">Reference proteome</keyword>
<dbReference type="InParanoid" id="A2EAV0"/>
<reference evidence="2" key="1">
    <citation type="submission" date="2006-10" db="EMBL/GenBank/DDBJ databases">
        <authorList>
            <person name="Amadeo P."/>
            <person name="Zhao Q."/>
            <person name="Wortman J."/>
            <person name="Fraser-Liggett C."/>
            <person name="Carlton J."/>
        </authorList>
    </citation>
    <scope>NUCLEOTIDE SEQUENCE</scope>
    <source>
        <strain evidence="2">G3</strain>
    </source>
</reference>
<keyword evidence="1" id="KW-0472">Membrane</keyword>
<evidence type="ECO:0008006" key="4">
    <source>
        <dbReference type="Google" id="ProtNLM"/>
    </source>
</evidence>
<dbReference type="SMART" id="SM00671">
    <property type="entry name" value="SEL1"/>
    <property type="match status" value="2"/>
</dbReference>
<dbReference type="VEuPathDB" id="TrichDB:TVAGG3_0767770"/>
<evidence type="ECO:0000256" key="1">
    <source>
        <dbReference type="SAM" id="Phobius"/>
    </source>
</evidence>
<dbReference type="PANTHER" id="PTHR43628:SF1">
    <property type="entry name" value="CHITIN SYNTHASE REGULATORY FACTOR 2-RELATED"/>
    <property type="match status" value="1"/>
</dbReference>
<keyword evidence="1" id="KW-1133">Transmembrane helix</keyword>
<dbReference type="InterPro" id="IPR052945">
    <property type="entry name" value="Mitotic_Regulator"/>
</dbReference>
<organism evidence="2 3">
    <name type="scientific">Trichomonas vaginalis (strain ATCC PRA-98 / G3)</name>
    <dbReference type="NCBI Taxonomy" id="412133"/>
    <lineage>
        <taxon>Eukaryota</taxon>
        <taxon>Metamonada</taxon>
        <taxon>Parabasalia</taxon>
        <taxon>Trichomonadida</taxon>
        <taxon>Trichomonadidae</taxon>
        <taxon>Trichomonas</taxon>
    </lineage>
</organism>
<dbReference type="InterPro" id="IPR006597">
    <property type="entry name" value="Sel1-like"/>
</dbReference>
<name>A2EAV0_TRIV3</name>
<keyword evidence="1" id="KW-0812">Transmembrane</keyword>
<sequence>MEFPELNNEEQPDEEEQTLTIEPELYDMYEYKVDDREDMLCVEFPIPKSVDPSTISAKLNDQKNAIAVEIPGKVPIFKGKLLDTVEQLHTQIIDGHFVIILTKRQKGIWEVYIDDVYPGTEEMDPQSLLILGTMPSSIQEEVMKSYSYLLKSASHNFVPAMCHLANFIMKINQGYMAEFEAERLLMTAVHEYKSPMAMVNLADYYLRKKDRPMLALKYLEDAISKDYELAHLVYGLALSPISDYRGVKKNAKMAIEHLEKLKDNADALHHIAMLYFNGRGNKRNLPKANEYQQKARKLNKYVAPLSIVETSMERKTMYAIILIVLAIALGVGLNELLKRYNLL</sequence>
<dbReference type="Proteomes" id="UP000001542">
    <property type="component" value="Unassembled WGS sequence"/>
</dbReference>
<evidence type="ECO:0000313" key="3">
    <source>
        <dbReference type="Proteomes" id="UP000001542"/>
    </source>
</evidence>
<accession>A2EAV0</accession>
<proteinExistence type="predicted"/>
<dbReference type="InterPro" id="IPR011990">
    <property type="entry name" value="TPR-like_helical_dom_sf"/>
</dbReference>
<dbReference type="AlphaFoldDB" id="A2EAV0"/>
<dbReference type="SUPFAM" id="SSF49764">
    <property type="entry name" value="HSP20-like chaperones"/>
    <property type="match status" value="1"/>
</dbReference>